<dbReference type="AlphaFoldDB" id="A0A918BVK2"/>
<dbReference type="RefSeq" id="WP_189560084.1">
    <property type="nucleotide sequence ID" value="NZ_BMTU01000010.1"/>
</dbReference>
<evidence type="ECO:0000313" key="3">
    <source>
        <dbReference type="Proteomes" id="UP000656732"/>
    </source>
</evidence>
<keyword evidence="1" id="KW-1133">Transmembrane helix</keyword>
<dbReference type="EMBL" id="BMTU01000010">
    <property type="protein sequence ID" value="GGQ94966.1"/>
    <property type="molecule type" value="Genomic_DNA"/>
</dbReference>
<evidence type="ECO:0000256" key="1">
    <source>
        <dbReference type="SAM" id="Phobius"/>
    </source>
</evidence>
<feature type="transmembrane region" description="Helical" evidence="1">
    <location>
        <begin position="30"/>
        <end position="48"/>
    </location>
</feature>
<dbReference type="Proteomes" id="UP000656732">
    <property type="component" value="Unassembled WGS sequence"/>
</dbReference>
<gene>
    <name evidence="2" type="ORF">GCM10010280_48250</name>
</gene>
<evidence type="ECO:0000313" key="2">
    <source>
        <dbReference type="EMBL" id="GGQ94966.1"/>
    </source>
</evidence>
<protein>
    <submittedName>
        <fullName evidence="2">Uncharacterized protein</fullName>
    </submittedName>
</protein>
<comment type="caution">
    <text evidence="2">The sequence shown here is derived from an EMBL/GenBank/DDBJ whole genome shotgun (WGS) entry which is preliminary data.</text>
</comment>
<accession>A0A918BVK2</accession>
<reference evidence="2" key="2">
    <citation type="submission" date="2020-09" db="EMBL/GenBank/DDBJ databases">
        <authorList>
            <person name="Sun Q."/>
            <person name="Ohkuma M."/>
        </authorList>
    </citation>
    <scope>NUCLEOTIDE SEQUENCE</scope>
    <source>
        <strain evidence="2">JCM 4403</strain>
    </source>
</reference>
<keyword evidence="1" id="KW-0472">Membrane</keyword>
<name>A0A918BVK2_9ACTN</name>
<keyword evidence="1" id="KW-0812">Transmembrane</keyword>
<reference evidence="2" key="1">
    <citation type="journal article" date="2014" name="Int. J. Syst. Evol. Microbiol.">
        <title>Complete genome sequence of Corynebacterium casei LMG S-19264T (=DSM 44701T), isolated from a smear-ripened cheese.</title>
        <authorList>
            <consortium name="US DOE Joint Genome Institute (JGI-PGF)"/>
            <person name="Walter F."/>
            <person name="Albersmeier A."/>
            <person name="Kalinowski J."/>
            <person name="Ruckert C."/>
        </authorList>
    </citation>
    <scope>NUCLEOTIDE SEQUENCE</scope>
    <source>
        <strain evidence="2">JCM 4403</strain>
    </source>
</reference>
<proteinExistence type="predicted"/>
<keyword evidence="3" id="KW-1185">Reference proteome</keyword>
<organism evidence="2 3">
    <name type="scientific">Streptomyces pilosus</name>
    <dbReference type="NCBI Taxonomy" id="28893"/>
    <lineage>
        <taxon>Bacteria</taxon>
        <taxon>Bacillati</taxon>
        <taxon>Actinomycetota</taxon>
        <taxon>Actinomycetes</taxon>
        <taxon>Kitasatosporales</taxon>
        <taxon>Streptomycetaceae</taxon>
        <taxon>Streptomyces</taxon>
    </lineage>
</organism>
<sequence length="101" mass="10844">MPSRPRTTQTPTGPGAGGLRRLGEWCARHFVVVIVAWLVALVALQAAGRSAGGTYSDNFTLPDAQSQQGVEVLQRHDPQAGGYSSQVVVQDDQRQLKDLDS</sequence>